<evidence type="ECO:0000313" key="1">
    <source>
        <dbReference type="EMBL" id="TYS50102.1"/>
    </source>
</evidence>
<sequence>MIDNYNDLSDLQRNNLGYFLERADSNRLSILHHKFNVQRARNNTIFRENTVRDLMFGHIPFPYFLEWLSEVELEGNNSLFIYEAEETDFLKNTSVKVLYENSIKLKTPLYDINAENLNEIKLVNVSKIENKNQVLFSLAAPAQVQVKKLDGQMELRKHVYLAYIIVDFNLSSVVLFMHPTVGLASVYGESKRRDIDDVTWIILHFFREKILAFTLKEPDWIVNALSKISEEYFYHNNPIIEEKIENFSNEHITGLLKSLKKINPELDREDSMLRLRRSLESAYESEMIVIHRRIEKELPFQIFLQQTDRGLTQFRANTRGKALSHSEAADIIRLMWEHGDVLNVGLIHREAEKEYQYIIKKLDKYFSLKKYTTSGTGKEVVDNVLRKLNEYKEEIESTSTFSELEEFGRGVDDSQA</sequence>
<organism evidence="1 2">
    <name type="scientific">Bacillus infantis</name>
    <dbReference type="NCBI Taxonomy" id="324767"/>
    <lineage>
        <taxon>Bacteria</taxon>
        <taxon>Bacillati</taxon>
        <taxon>Bacillota</taxon>
        <taxon>Bacilli</taxon>
        <taxon>Bacillales</taxon>
        <taxon>Bacillaceae</taxon>
        <taxon>Bacillus</taxon>
    </lineage>
</organism>
<dbReference type="Proteomes" id="UP000322139">
    <property type="component" value="Unassembled WGS sequence"/>
</dbReference>
<reference evidence="1 2" key="1">
    <citation type="submission" date="2019-08" db="EMBL/GenBank/DDBJ databases">
        <title>Bacillus genomes from the desert of Cuatro Cienegas, Coahuila.</title>
        <authorList>
            <person name="Olmedo-Alvarez G."/>
        </authorList>
    </citation>
    <scope>NUCLEOTIDE SEQUENCE [LARGE SCALE GENOMIC DNA]</scope>
    <source>
        <strain evidence="1 2">CH446_14T</strain>
    </source>
</reference>
<dbReference type="AlphaFoldDB" id="A0A5D4RL10"/>
<comment type="caution">
    <text evidence="1">The sequence shown here is derived from an EMBL/GenBank/DDBJ whole genome shotgun (WGS) entry which is preliminary data.</text>
</comment>
<dbReference type="EMBL" id="VTER01000003">
    <property type="protein sequence ID" value="TYS50102.1"/>
    <property type="molecule type" value="Genomic_DNA"/>
</dbReference>
<protein>
    <submittedName>
        <fullName evidence="1">Uncharacterized protein</fullName>
    </submittedName>
</protein>
<name>A0A5D4RL10_9BACI</name>
<proteinExistence type="predicted"/>
<evidence type="ECO:0000313" key="2">
    <source>
        <dbReference type="Proteomes" id="UP000322139"/>
    </source>
</evidence>
<dbReference type="RefSeq" id="WP_148973931.1">
    <property type="nucleotide sequence ID" value="NZ_VTER01000003.1"/>
</dbReference>
<accession>A0A5D4RL10</accession>
<gene>
    <name evidence="1" type="ORF">FZD51_05995</name>
</gene>